<comment type="caution">
    <text evidence="2">The sequence shown here is derived from an EMBL/GenBank/DDBJ whole genome shotgun (WGS) entry which is preliminary data.</text>
</comment>
<dbReference type="InterPro" id="IPR011990">
    <property type="entry name" value="TPR-like_helical_dom_sf"/>
</dbReference>
<dbReference type="SUPFAM" id="SSF48452">
    <property type="entry name" value="TPR-like"/>
    <property type="match status" value="1"/>
</dbReference>
<dbReference type="OrthoDB" id="69928at2759"/>
<accession>A0A9W8BGF0</accession>
<evidence type="ECO:0000313" key="2">
    <source>
        <dbReference type="EMBL" id="KAJ2000064.1"/>
    </source>
</evidence>
<feature type="compositionally biased region" description="Gly residues" evidence="1">
    <location>
        <begin position="126"/>
        <end position="135"/>
    </location>
</feature>
<proteinExistence type="predicted"/>
<dbReference type="EMBL" id="JANBQF010000591">
    <property type="protein sequence ID" value="KAJ2000064.1"/>
    <property type="molecule type" value="Genomic_DNA"/>
</dbReference>
<reference evidence="2" key="1">
    <citation type="submission" date="2022-07" db="EMBL/GenBank/DDBJ databases">
        <title>Phylogenomic reconstructions and comparative analyses of Kickxellomycotina fungi.</title>
        <authorList>
            <person name="Reynolds N.K."/>
            <person name="Stajich J.E."/>
            <person name="Barry K."/>
            <person name="Grigoriev I.V."/>
            <person name="Crous P."/>
            <person name="Smith M.E."/>
        </authorList>
    </citation>
    <scope>NUCLEOTIDE SEQUENCE</scope>
    <source>
        <strain evidence="2">IMI 214461</strain>
    </source>
</reference>
<dbReference type="AlphaFoldDB" id="A0A9W8BGF0"/>
<gene>
    <name evidence="2" type="ORF">H4R26_004786</name>
</gene>
<name>A0A9W8BGF0_9FUNG</name>
<feature type="region of interest" description="Disordered" evidence="1">
    <location>
        <begin position="116"/>
        <end position="135"/>
    </location>
</feature>
<keyword evidence="3" id="KW-1185">Reference proteome</keyword>
<evidence type="ECO:0000313" key="3">
    <source>
        <dbReference type="Proteomes" id="UP001150907"/>
    </source>
</evidence>
<organism evidence="2 3">
    <name type="scientific">Coemansia thaxteri</name>
    <dbReference type="NCBI Taxonomy" id="2663907"/>
    <lineage>
        <taxon>Eukaryota</taxon>
        <taxon>Fungi</taxon>
        <taxon>Fungi incertae sedis</taxon>
        <taxon>Zoopagomycota</taxon>
        <taxon>Kickxellomycotina</taxon>
        <taxon>Kickxellomycetes</taxon>
        <taxon>Kickxellales</taxon>
        <taxon>Kickxellaceae</taxon>
        <taxon>Coemansia</taxon>
    </lineage>
</organism>
<evidence type="ECO:0000256" key="1">
    <source>
        <dbReference type="SAM" id="MobiDB-lite"/>
    </source>
</evidence>
<sequence>MRGEEGVLFKQQSHAIGEYLRERLRDLRRCSGQQELDRVWGDILVHRQALQDSCTALVLAQAQTANAVAADKVVWKVAYYECMVECRKRLRLDTAQHSGSHTSSLADSGSMRSSEQAAAAAASSSSGGGSGGGGGAAGLEEWQRCWWSVRLAALLNEGLGYFQGVYDAATAQLAGREDSPPRAVLAYGVGYEQRAVLEYGVEYVQRADAPAPAQLQIARRVLLYVGDVYRYQSMYLPQLARAGGAGLSGADAAGLLALAQWAYGRAAALHFDSGRACMQLALAAAVARRRPEAAQWLARGLCYGDAALLRGTAAARAAAITGGGGETEAETGTETEAEALVADVALAVAAGCSADAACARLLAVLGGSGGSGAGAGAGMGWARELRLGVALAAAAGAAEGVWQRHGECVQGVAAAAVLRQARGLRRALAAGDGAAAGAAAGAVGVWVDVWRGSPRAGKWLRTQAAGAAAALREELAALVAAHGADPAAAHTALAHDVALLGWRHLRAAQQRVRYDAPPAQTHADVVRVVLARVVLLLRDVATGSLTVVPDCGFWLRHPARVLRWARGGACAVVLADAVAQQLAQRGGAAAAALRLFAPSAGLARWADADALMADDDDDNDSGSGAGRPTAADVPADARAALSCALRLMSSGAAVAVATDSDEAAYYASWFAVAAVGGDGDPEGARLDLESVDLETAP</sequence>
<protein>
    <submittedName>
        <fullName evidence="2">Uncharacterized protein</fullName>
    </submittedName>
</protein>
<dbReference type="Gene3D" id="1.25.40.10">
    <property type="entry name" value="Tetratricopeptide repeat domain"/>
    <property type="match status" value="1"/>
</dbReference>
<dbReference type="Proteomes" id="UP001150907">
    <property type="component" value="Unassembled WGS sequence"/>
</dbReference>